<feature type="compositionally biased region" description="Polar residues" evidence="2">
    <location>
        <begin position="177"/>
        <end position="195"/>
    </location>
</feature>
<feature type="compositionally biased region" description="Low complexity" evidence="2">
    <location>
        <begin position="36"/>
        <end position="45"/>
    </location>
</feature>
<reference evidence="3" key="1">
    <citation type="submission" date="2020-01" db="EMBL/GenBank/DDBJ databases">
        <title>Identification and distribution of gene clusters putatively required for synthesis of sphingolipid metabolism inhibitors in phylogenetically diverse species of the filamentous fungus Fusarium.</title>
        <authorList>
            <person name="Kim H.-S."/>
            <person name="Busman M."/>
            <person name="Brown D.W."/>
            <person name="Divon H."/>
            <person name="Uhlig S."/>
            <person name="Proctor R.H."/>
        </authorList>
    </citation>
    <scope>NUCLEOTIDE SEQUENCE</scope>
    <source>
        <strain evidence="3">NRRL 53441</strain>
    </source>
</reference>
<dbReference type="EMBL" id="JAADJG010000598">
    <property type="protein sequence ID" value="KAF4442471.1"/>
    <property type="molecule type" value="Genomic_DNA"/>
</dbReference>
<protein>
    <submittedName>
        <fullName evidence="3">Uncharacterized protein</fullName>
    </submittedName>
</protein>
<gene>
    <name evidence="3" type="ORF">F53441_11757</name>
</gene>
<keyword evidence="4" id="KW-1185">Reference proteome</keyword>
<evidence type="ECO:0000313" key="4">
    <source>
        <dbReference type="Proteomes" id="UP000605986"/>
    </source>
</evidence>
<proteinExistence type="predicted"/>
<dbReference type="AlphaFoldDB" id="A0A8H4NSC7"/>
<evidence type="ECO:0000313" key="3">
    <source>
        <dbReference type="EMBL" id="KAF4442471.1"/>
    </source>
</evidence>
<comment type="caution">
    <text evidence="3">The sequence shown here is derived from an EMBL/GenBank/DDBJ whole genome shotgun (WGS) entry which is preliminary data.</text>
</comment>
<feature type="compositionally biased region" description="Basic residues" evidence="2">
    <location>
        <begin position="7"/>
        <end position="24"/>
    </location>
</feature>
<accession>A0A8H4NSC7</accession>
<feature type="region of interest" description="Disordered" evidence="2">
    <location>
        <begin position="1"/>
        <end position="93"/>
    </location>
</feature>
<feature type="coiled-coil region" evidence="1">
    <location>
        <begin position="129"/>
        <end position="156"/>
    </location>
</feature>
<feature type="coiled-coil region" evidence="1">
    <location>
        <begin position="296"/>
        <end position="362"/>
    </location>
</feature>
<dbReference type="Proteomes" id="UP000605986">
    <property type="component" value="Unassembled WGS sequence"/>
</dbReference>
<evidence type="ECO:0000256" key="2">
    <source>
        <dbReference type="SAM" id="MobiDB-lite"/>
    </source>
</evidence>
<sequence>MASAGSSKRRSRPLSPTHRNHFRPAQKSQCPPSPPASSRGPSNGSRKFRYSSPPPTPLFSPRQRLSQVTEPVGSNAEVGITDAEFDEPEPDLQKAPENFVRVFSIPKSIFSLQERSGAWHFGFAHNQNVQALLVRLDEETERRKKAEKEVRELTERLNHGLSPVLEAQPTEEHKTPQVHTQIISDADSRSTSSNILLEKSDQEEDEVKEDKSSLVEQYKDLLAASEARNMNLFDQLGIASKTIQSLEKEIKMAERDKADLEKQLRASLDQNKLRDNNPGRSLATLTEDTPQCNSQMLKLQQEVQRLSQERAGLMRDLTQSQKDHRNEVAQLQEEAQRLHRENVELEESLAKYREQYEDNTQKLDVTTPENPENVAVDTIPVVQLDGMDLEPVPRDDPMGQHDITMTDDVQVPLQTEPPEIPATTDIGDVQPQESSNNHPFKLKEPMFLYPGCRFYPS</sequence>
<name>A0A8H4NSC7_9HYPO</name>
<evidence type="ECO:0000256" key="1">
    <source>
        <dbReference type="SAM" id="Coils"/>
    </source>
</evidence>
<dbReference type="OrthoDB" id="5100978at2759"/>
<feature type="region of interest" description="Disordered" evidence="2">
    <location>
        <begin position="419"/>
        <end position="442"/>
    </location>
</feature>
<feature type="region of interest" description="Disordered" evidence="2">
    <location>
        <begin position="167"/>
        <end position="210"/>
    </location>
</feature>
<organism evidence="3 4">
    <name type="scientific">Fusarium austroafricanum</name>
    <dbReference type="NCBI Taxonomy" id="2364996"/>
    <lineage>
        <taxon>Eukaryota</taxon>
        <taxon>Fungi</taxon>
        <taxon>Dikarya</taxon>
        <taxon>Ascomycota</taxon>
        <taxon>Pezizomycotina</taxon>
        <taxon>Sordariomycetes</taxon>
        <taxon>Hypocreomycetidae</taxon>
        <taxon>Hypocreales</taxon>
        <taxon>Nectriaceae</taxon>
        <taxon>Fusarium</taxon>
        <taxon>Fusarium concolor species complex</taxon>
    </lineage>
</organism>
<keyword evidence="1" id="KW-0175">Coiled coil</keyword>